<evidence type="ECO:0000313" key="2">
    <source>
        <dbReference type="EMBL" id="VTZ64358.1"/>
    </source>
</evidence>
<dbReference type="Proteomes" id="UP000507954">
    <property type="component" value="Unassembled WGS sequence"/>
</dbReference>
<name>A0A508X3F8_9HYPH</name>
<reference evidence="2" key="3">
    <citation type="submission" date="2019-06" db="EMBL/GenBank/DDBJ databases">
        <authorList>
            <person name="Le Quere A."/>
            <person name="Colella S."/>
        </authorList>
    </citation>
    <scope>NUCLEOTIDE SEQUENCE</scope>
    <source>
        <strain evidence="2">EmedicaeMD41</strain>
    </source>
</reference>
<evidence type="ECO:0000313" key="3">
    <source>
        <dbReference type="Proteomes" id="UP001190825"/>
    </source>
</evidence>
<dbReference type="EMBL" id="NBUC01000147">
    <property type="protein sequence ID" value="PLT96000.1"/>
    <property type="molecule type" value="Genomic_DNA"/>
</dbReference>
<dbReference type="Proteomes" id="UP001190825">
    <property type="component" value="Unassembled WGS sequence"/>
</dbReference>
<proteinExistence type="predicted"/>
<protein>
    <submittedName>
        <fullName evidence="2">Uncharacterized protein</fullName>
    </submittedName>
</protein>
<sequence length="151" mass="16316">MDERNYQATFTISSLRPLLERQPADLALILAAGPTFAPGLSKLEAAGEVTLNANGSYLVRDGEVELDEQAFSINALFVPGERARVLADIEAERLDLTPLMNATPEPSQAPAPIADTAKQANLQFLSGFDADLSISAKARYFRIGCFLFGRT</sequence>
<organism evidence="2">
    <name type="scientific">Sinorhizobium medicae</name>
    <dbReference type="NCBI Taxonomy" id="110321"/>
    <lineage>
        <taxon>Bacteria</taxon>
        <taxon>Pseudomonadati</taxon>
        <taxon>Pseudomonadota</taxon>
        <taxon>Alphaproteobacteria</taxon>
        <taxon>Hyphomicrobiales</taxon>
        <taxon>Rhizobiaceae</taxon>
        <taxon>Sinorhizobium/Ensifer group</taxon>
        <taxon>Sinorhizobium</taxon>
    </lineage>
</organism>
<dbReference type="EMBL" id="CABFNB010000125">
    <property type="protein sequence ID" value="VTZ64358.1"/>
    <property type="molecule type" value="Genomic_DNA"/>
</dbReference>
<dbReference type="AlphaFoldDB" id="A0A508X3F8"/>
<keyword evidence="3" id="KW-1185">Reference proteome</keyword>
<reference evidence="1 3" key="2">
    <citation type="journal article" date="2018" name="FEMS Microbiol. Ecol.">
        <title>Co-invading symbiotic mutualists of Medicago polymorpha retain high ancestral diversity and contain diverse accessory genomes.</title>
        <authorList>
            <person name="Porter S.S."/>
            <person name="Faber-Hammond J.J."/>
            <person name="Friesen M.L."/>
        </authorList>
    </citation>
    <scope>NUCLEOTIDE SEQUENCE [LARGE SCALE GENOMIC DNA]</scope>
    <source>
        <strain evidence="1 3">Str16</strain>
    </source>
</reference>
<evidence type="ECO:0000313" key="1">
    <source>
        <dbReference type="EMBL" id="PLT96000.1"/>
    </source>
</evidence>
<reference evidence="1" key="1">
    <citation type="submission" date="2017-04" db="EMBL/GenBank/DDBJ databases">
        <authorList>
            <person name="Porter S."/>
            <person name="Friesen M.L."/>
            <person name="Faber-Hammond J."/>
        </authorList>
    </citation>
    <scope>NUCLEOTIDE SEQUENCE</scope>
    <source>
        <strain evidence="1">Str16</strain>
    </source>
</reference>
<accession>A0A508X3F8</accession>
<gene>
    <name evidence="1" type="ORF">BMJ33_28970</name>
    <name evidence="2" type="ORF">EMEDMD4_570238</name>
</gene>